<dbReference type="Proteomes" id="UP000015453">
    <property type="component" value="Unassembled WGS sequence"/>
</dbReference>
<keyword evidence="3" id="KW-1185">Reference proteome</keyword>
<name>S8DRY4_9LAMI</name>
<dbReference type="AlphaFoldDB" id="S8DRY4"/>
<evidence type="ECO:0000313" key="3">
    <source>
        <dbReference type="Proteomes" id="UP000015453"/>
    </source>
</evidence>
<evidence type="ECO:0000313" key="2">
    <source>
        <dbReference type="EMBL" id="EPS65838.1"/>
    </source>
</evidence>
<evidence type="ECO:0000259" key="1">
    <source>
        <dbReference type="Pfam" id="PF00134"/>
    </source>
</evidence>
<reference evidence="2 3" key="1">
    <citation type="journal article" date="2013" name="BMC Genomics">
        <title>The miniature genome of a carnivorous plant Genlisea aurea contains a low number of genes and short non-coding sequences.</title>
        <authorList>
            <person name="Leushkin E.V."/>
            <person name="Sutormin R.A."/>
            <person name="Nabieva E.R."/>
            <person name="Penin A.A."/>
            <person name="Kondrashov A.S."/>
            <person name="Logacheva M.D."/>
        </authorList>
    </citation>
    <scope>NUCLEOTIDE SEQUENCE [LARGE SCALE GENOMIC DNA]</scope>
</reference>
<sequence length="221" mass="25172">GRMRSRAIEFLMRSAQLLDVSPVVKYSALSLFADRFCPALVRFQNGKRKLNCLLHPIEESNLQLFVLVSLWLSSKIHDSSPLSVKTLKSLSDKFIEDQHYTTGDLAAAEMVFLQALEFEIGTLNIAYTVVERLLSQFKAVARSGEDVAFETCADIMDLLYENEATSDLYSTPLTVVAYLISIRPQKWEFPVLPWAQFATSCRDEEIVDYVKIILKHIFRPN</sequence>
<dbReference type="OrthoDB" id="1923367at2759"/>
<organism evidence="2 3">
    <name type="scientific">Genlisea aurea</name>
    <dbReference type="NCBI Taxonomy" id="192259"/>
    <lineage>
        <taxon>Eukaryota</taxon>
        <taxon>Viridiplantae</taxon>
        <taxon>Streptophyta</taxon>
        <taxon>Embryophyta</taxon>
        <taxon>Tracheophyta</taxon>
        <taxon>Spermatophyta</taxon>
        <taxon>Magnoliopsida</taxon>
        <taxon>eudicotyledons</taxon>
        <taxon>Gunneridae</taxon>
        <taxon>Pentapetalae</taxon>
        <taxon>asterids</taxon>
        <taxon>lamiids</taxon>
        <taxon>Lamiales</taxon>
        <taxon>Lentibulariaceae</taxon>
        <taxon>Genlisea</taxon>
    </lineage>
</organism>
<gene>
    <name evidence="2" type="ORF">M569_08939</name>
</gene>
<proteinExistence type="predicted"/>
<dbReference type="InterPro" id="IPR036915">
    <property type="entry name" value="Cyclin-like_sf"/>
</dbReference>
<dbReference type="InterPro" id="IPR006671">
    <property type="entry name" value="Cyclin_N"/>
</dbReference>
<feature type="non-terminal residue" evidence="2">
    <location>
        <position position="1"/>
    </location>
</feature>
<accession>S8DRY4</accession>
<feature type="non-terminal residue" evidence="2">
    <location>
        <position position="221"/>
    </location>
</feature>
<dbReference type="Gene3D" id="1.10.472.10">
    <property type="entry name" value="Cyclin-like"/>
    <property type="match status" value="1"/>
</dbReference>
<feature type="domain" description="Cyclin N-terminal" evidence="1">
    <location>
        <begin position="2"/>
        <end position="120"/>
    </location>
</feature>
<dbReference type="Pfam" id="PF00134">
    <property type="entry name" value="Cyclin_N"/>
    <property type="match status" value="1"/>
</dbReference>
<dbReference type="EMBL" id="AUSU01004006">
    <property type="protein sequence ID" value="EPS65838.1"/>
    <property type="molecule type" value="Genomic_DNA"/>
</dbReference>
<protein>
    <recommendedName>
        <fullName evidence="1">Cyclin N-terminal domain-containing protein</fullName>
    </recommendedName>
</protein>
<comment type="caution">
    <text evidence="2">The sequence shown here is derived from an EMBL/GenBank/DDBJ whole genome shotgun (WGS) entry which is preliminary data.</text>
</comment>
<dbReference type="SUPFAM" id="SSF47954">
    <property type="entry name" value="Cyclin-like"/>
    <property type="match status" value="1"/>
</dbReference>